<dbReference type="EMBL" id="SSTD01011544">
    <property type="protein sequence ID" value="TYK09569.1"/>
    <property type="molecule type" value="Genomic_DNA"/>
</dbReference>
<accession>A0A5D3CGZ1</accession>
<feature type="region of interest" description="Disordered" evidence="1">
    <location>
        <begin position="1"/>
        <end position="27"/>
    </location>
</feature>
<evidence type="ECO:0000313" key="3">
    <source>
        <dbReference type="Proteomes" id="UP000321947"/>
    </source>
</evidence>
<organism evidence="2 3">
    <name type="scientific">Cucumis melo var. makuwa</name>
    <name type="common">Oriental melon</name>
    <dbReference type="NCBI Taxonomy" id="1194695"/>
    <lineage>
        <taxon>Eukaryota</taxon>
        <taxon>Viridiplantae</taxon>
        <taxon>Streptophyta</taxon>
        <taxon>Embryophyta</taxon>
        <taxon>Tracheophyta</taxon>
        <taxon>Spermatophyta</taxon>
        <taxon>Magnoliopsida</taxon>
        <taxon>eudicotyledons</taxon>
        <taxon>Gunneridae</taxon>
        <taxon>Pentapetalae</taxon>
        <taxon>rosids</taxon>
        <taxon>fabids</taxon>
        <taxon>Cucurbitales</taxon>
        <taxon>Cucurbitaceae</taxon>
        <taxon>Benincaseae</taxon>
        <taxon>Cucumis</taxon>
    </lineage>
</organism>
<evidence type="ECO:0000313" key="2">
    <source>
        <dbReference type="EMBL" id="TYK09569.1"/>
    </source>
</evidence>
<dbReference type="AlphaFoldDB" id="A0A5D3CGZ1"/>
<evidence type="ECO:0008006" key="4">
    <source>
        <dbReference type="Google" id="ProtNLM"/>
    </source>
</evidence>
<sequence>MLHHLLHQEGEKNPNPNPPPPPYFSSSAAATRHPFRCTVASIIQSSDAIKPKLAADHSVLAALFARSSSGVDRSRPSKLSVSCHCKSSRVARIDPSTQRCCSLGDSAVNEPSLVVHRRVADPLRTRRSCMHCRATGRDPRLFFATRALRAQALQPRPRVSYFNWILRTSLLGKRDFAVRTRLSKSPVRRDRQSGIDIDMIRVVRRDRSQPNYLSVSSGYTTDQIVLDVPLGSPKTSYVPPGSHVARVRERASSWAGAEVRAKASWRATISNRGKP</sequence>
<name>A0A5D3CGZ1_CUCMM</name>
<gene>
    <name evidence="2" type="ORF">E5676_scaffold757G00580</name>
</gene>
<comment type="caution">
    <text evidence="2">The sequence shown here is derived from an EMBL/GenBank/DDBJ whole genome shotgun (WGS) entry which is preliminary data.</text>
</comment>
<protein>
    <recommendedName>
        <fullName evidence="4">Ty3-gypsy retrotransposon protein</fullName>
    </recommendedName>
</protein>
<feature type="compositionally biased region" description="Basic and acidic residues" evidence="1">
    <location>
        <begin position="1"/>
        <end position="12"/>
    </location>
</feature>
<dbReference type="Proteomes" id="UP000321947">
    <property type="component" value="Unassembled WGS sequence"/>
</dbReference>
<evidence type="ECO:0000256" key="1">
    <source>
        <dbReference type="SAM" id="MobiDB-lite"/>
    </source>
</evidence>
<reference evidence="2 3" key="1">
    <citation type="submission" date="2019-08" db="EMBL/GenBank/DDBJ databases">
        <title>Draft genome sequences of two oriental melons (Cucumis melo L. var makuwa).</title>
        <authorList>
            <person name="Kwon S.-Y."/>
        </authorList>
    </citation>
    <scope>NUCLEOTIDE SEQUENCE [LARGE SCALE GENOMIC DNA]</scope>
    <source>
        <strain evidence="3">cv. Chang Bougi</strain>
        <tissue evidence="2">Leaf</tissue>
    </source>
</reference>
<proteinExistence type="predicted"/>